<proteinExistence type="inferred from homology"/>
<keyword evidence="13" id="KW-1185">Reference proteome</keyword>
<dbReference type="PANTHER" id="PTHR11214">
    <property type="entry name" value="BETA-1,3-N-ACETYLGLUCOSAMINYLTRANSFERASE"/>
    <property type="match status" value="1"/>
</dbReference>
<feature type="transmembrane region" description="Helical" evidence="11">
    <location>
        <begin position="26"/>
        <end position="45"/>
    </location>
</feature>
<dbReference type="GO" id="GO:0006493">
    <property type="term" value="P:protein O-linked glycosylation"/>
    <property type="evidence" value="ECO:0007669"/>
    <property type="project" value="TreeGrafter"/>
</dbReference>
<dbReference type="EMBL" id="QDEB01090231">
    <property type="protein sequence ID" value="RZC33269.1"/>
    <property type="molecule type" value="Genomic_DNA"/>
</dbReference>
<protein>
    <recommendedName>
        <fullName evidence="11">Hexosyltransferase</fullName>
        <ecNumber evidence="11">2.4.1.-</ecNumber>
    </recommendedName>
</protein>
<sequence length="394" mass="44082">MQFEILFIYFSRVRCMGVPWLAQVRLLHMAILGLATATCLLYVAYITSPQLTTTASPLRTLVSSEIRAFQGNITQAEVAKNITAAPLNGGSSEAPPPPPLRPSVNNVNVTNNNTQPDLTRGVPAEIIYEAGHVDVSSQVCPELGKDIKLLIAITSAPSHESARMAIRETWGHFASRKDVAIAFMLGSISNKTVNANIEKEQYLYGDIIRGKFIDTYDNLTLKTISMLEWVDNYCPKAAFVLKTDDDMFINVSRLLAFIAKHNADQRAIYGRLAKKWKPIRNKKSKYYISPHQYKPAVFPDFTTGPAYLLPARLSKELYVAALNHTYFKLEDVFVTGIVANGLKIKRIHAPEFLNKRVSLTPCSVQRGISIHMVKGVEQYDLWKKLHDVVAKCKK</sequence>
<evidence type="ECO:0000256" key="7">
    <source>
        <dbReference type="ARBA" id="ARBA00022989"/>
    </source>
</evidence>
<dbReference type="Gene3D" id="3.90.550.50">
    <property type="match status" value="1"/>
</dbReference>
<dbReference type="GO" id="GO:0016758">
    <property type="term" value="F:hexosyltransferase activity"/>
    <property type="evidence" value="ECO:0007669"/>
    <property type="project" value="InterPro"/>
</dbReference>
<evidence type="ECO:0000256" key="8">
    <source>
        <dbReference type="ARBA" id="ARBA00023034"/>
    </source>
</evidence>
<dbReference type="OrthoDB" id="5512589at2759"/>
<evidence type="ECO:0000313" key="13">
    <source>
        <dbReference type="Proteomes" id="UP000292052"/>
    </source>
</evidence>
<gene>
    <name evidence="12" type="ORF">BDFB_000032</name>
</gene>
<keyword evidence="7 11" id="KW-1133">Transmembrane helix</keyword>
<dbReference type="AlphaFoldDB" id="A0A482VL95"/>
<keyword evidence="4" id="KW-0808">Transferase</keyword>
<dbReference type="GO" id="GO:0000139">
    <property type="term" value="C:Golgi membrane"/>
    <property type="evidence" value="ECO:0007669"/>
    <property type="project" value="UniProtKB-SubCell"/>
</dbReference>
<evidence type="ECO:0000256" key="5">
    <source>
        <dbReference type="ARBA" id="ARBA00022692"/>
    </source>
</evidence>
<evidence type="ECO:0000256" key="11">
    <source>
        <dbReference type="RuleBase" id="RU363063"/>
    </source>
</evidence>
<evidence type="ECO:0000313" key="12">
    <source>
        <dbReference type="EMBL" id="RZC33269.1"/>
    </source>
</evidence>
<keyword evidence="9 11" id="KW-0472">Membrane</keyword>
<evidence type="ECO:0000256" key="1">
    <source>
        <dbReference type="ARBA" id="ARBA00004323"/>
    </source>
</evidence>
<evidence type="ECO:0000256" key="6">
    <source>
        <dbReference type="ARBA" id="ARBA00022968"/>
    </source>
</evidence>
<dbReference type="Proteomes" id="UP000292052">
    <property type="component" value="Unassembled WGS sequence"/>
</dbReference>
<evidence type="ECO:0000256" key="2">
    <source>
        <dbReference type="ARBA" id="ARBA00008661"/>
    </source>
</evidence>
<comment type="similarity">
    <text evidence="2 11">Belongs to the glycosyltransferase 31 family.</text>
</comment>
<keyword evidence="6 11" id="KW-0735">Signal-anchor</keyword>
<evidence type="ECO:0000256" key="10">
    <source>
        <dbReference type="ARBA" id="ARBA00023180"/>
    </source>
</evidence>
<keyword evidence="5 11" id="KW-0812">Transmembrane</keyword>
<comment type="caution">
    <text evidence="12">The sequence shown here is derived from an EMBL/GenBank/DDBJ whole genome shotgun (WGS) entry which is preliminary data.</text>
</comment>
<evidence type="ECO:0000256" key="4">
    <source>
        <dbReference type="ARBA" id="ARBA00022679"/>
    </source>
</evidence>
<reference evidence="12 13" key="1">
    <citation type="submission" date="2017-03" db="EMBL/GenBank/DDBJ databases">
        <title>Genome of the blue death feigning beetle - Asbolus verrucosus.</title>
        <authorList>
            <person name="Rider S.D."/>
        </authorList>
    </citation>
    <scope>NUCLEOTIDE SEQUENCE [LARGE SCALE GENOMIC DNA]</scope>
    <source>
        <strain evidence="12">Butters</strain>
        <tissue evidence="12">Head and leg muscle</tissue>
    </source>
</reference>
<comment type="subcellular location">
    <subcellularLocation>
        <location evidence="1 11">Golgi apparatus membrane</location>
        <topology evidence="1 11">Single-pass type II membrane protein</topology>
    </subcellularLocation>
</comment>
<dbReference type="FunFam" id="3.90.550.50:FF:000001">
    <property type="entry name" value="Hexosyltransferase"/>
    <property type="match status" value="1"/>
</dbReference>
<dbReference type="InterPro" id="IPR002659">
    <property type="entry name" value="Glyco_trans_31"/>
</dbReference>
<dbReference type="PANTHER" id="PTHR11214:SF379">
    <property type="entry name" value="HEXOSYLTRANSFERASE-RELATED"/>
    <property type="match status" value="1"/>
</dbReference>
<keyword evidence="3 11" id="KW-0328">Glycosyltransferase</keyword>
<evidence type="ECO:0000256" key="3">
    <source>
        <dbReference type="ARBA" id="ARBA00022676"/>
    </source>
</evidence>
<dbReference type="Pfam" id="PF01762">
    <property type="entry name" value="Galactosyl_T"/>
    <property type="match status" value="1"/>
</dbReference>
<dbReference type="STRING" id="1661398.A0A482VL95"/>
<keyword evidence="8 11" id="KW-0333">Golgi apparatus</keyword>
<keyword evidence="10" id="KW-0325">Glycoprotein</keyword>
<evidence type="ECO:0000256" key="9">
    <source>
        <dbReference type="ARBA" id="ARBA00023136"/>
    </source>
</evidence>
<accession>A0A482VL95</accession>
<name>A0A482VL95_ASBVE</name>
<organism evidence="12 13">
    <name type="scientific">Asbolus verrucosus</name>
    <name type="common">Desert ironclad beetle</name>
    <dbReference type="NCBI Taxonomy" id="1661398"/>
    <lineage>
        <taxon>Eukaryota</taxon>
        <taxon>Metazoa</taxon>
        <taxon>Ecdysozoa</taxon>
        <taxon>Arthropoda</taxon>
        <taxon>Hexapoda</taxon>
        <taxon>Insecta</taxon>
        <taxon>Pterygota</taxon>
        <taxon>Neoptera</taxon>
        <taxon>Endopterygota</taxon>
        <taxon>Coleoptera</taxon>
        <taxon>Polyphaga</taxon>
        <taxon>Cucujiformia</taxon>
        <taxon>Tenebrionidae</taxon>
        <taxon>Pimeliinae</taxon>
        <taxon>Asbolus</taxon>
    </lineage>
</organism>
<dbReference type="EC" id="2.4.1.-" evidence="11"/>